<keyword evidence="4" id="KW-1185">Reference proteome</keyword>
<dbReference type="RefSeq" id="WP_306761233.1">
    <property type="nucleotide sequence ID" value="NZ_CP118224.1"/>
</dbReference>
<organism evidence="3 4">
    <name type="scientific">Oceanimonas pelagia</name>
    <dbReference type="NCBI Taxonomy" id="3028314"/>
    <lineage>
        <taxon>Bacteria</taxon>
        <taxon>Pseudomonadati</taxon>
        <taxon>Pseudomonadota</taxon>
        <taxon>Gammaproteobacteria</taxon>
        <taxon>Aeromonadales</taxon>
        <taxon>Aeromonadaceae</taxon>
        <taxon>Oceanimonas</taxon>
    </lineage>
</organism>
<dbReference type="InterPro" id="IPR000620">
    <property type="entry name" value="EamA_dom"/>
</dbReference>
<evidence type="ECO:0000256" key="1">
    <source>
        <dbReference type="SAM" id="Phobius"/>
    </source>
</evidence>
<feature type="transmembrane region" description="Helical" evidence="1">
    <location>
        <begin position="85"/>
        <end position="102"/>
    </location>
</feature>
<dbReference type="KEGG" id="ope:PU634_13095"/>
<feature type="transmembrane region" description="Helical" evidence="1">
    <location>
        <begin position="154"/>
        <end position="173"/>
    </location>
</feature>
<keyword evidence="1" id="KW-0472">Membrane</keyword>
<feature type="transmembrane region" description="Helical" evidence="1">
    <location>
        <begin position="185"/>
        <end position="206"/>
    </location>
</feature>
<sequence>MQQLVGRMRADSQLLAIFLLVLGNLMISFGDVLVKLMGQSQISPYQYVFLRFTLTSLLLLPFWWRLAPERRGWGQWKIHFLRGHLLLMGSVCVFVSLIYLPLATANAVFYAAPLLTLPLAALINRESVRPATYGVSLLGFGGILVVLNPAEWHWAGWVALLTALSMAATNVLVRRLPRGRSVLATLFMTQMLAIPASLALALPGWQPIPGEVWWLLVGATLVGIIYQGICIMAYAMADASKIAASEYSGLIFVTLMGMVLFAEFPDWNVYLGALIVIAAIGLQRRLR</sequence>
<dbReference type="AlphaFoldDB" id="A0AA50KN84"/>
<feature type="transmembrane region" description="Helical" evidence="1">
    <location>
        <begin position="131"/>
        <end position="148"/>
    </location>
</feature>
<feature type="transmembrane region" description="Helical" evidence="1">
    <location>
        <begin position="212"/>
        <end position="235"/>
    </location>
</feature>
<accession>A0AA50KN84</accession>
<name>A0AA50KN84_9GAMM</name>
<dbReference type="InterPro" id="IPR037185">
    <property type="entry name" value="EmrE-like"/>
</dbReference>
<keyword evidence="1" id="KW-0812">Transmembrane</keyword>
<feature type="transmembrane region" description="Helical" evidence="1">
    <location>
        <begin position="12"/>
        <end position="33"/>
    </location>
</feature>
<feature type="transmembrane region" description="Helical" evidence="1">
    <location>
        <begin position="108"/>
        <end position="124"/>
    </location>
</feature>
<feature type="transmembrane region" description="Helical" evidence="1">
    <location>
        <begin position="267"/>
        <end position="283"/>
    </location>
</feature>
<dbReference type="SUPFAM" id="SSF103481">
    <property type="entry name" value="Multidrug resistance efflux transporter EmrE"/>
    <property type="match status" value="2"/>
</dbReference>
<dbReference type="GO" id="GO:0016020">
    <property type="term" value="C:membrane"/>
    <property type="evidence" value="ECO:0007669"/>
    <property type="project" value="InterPro"/>
</dbReference>
<proteinExistence type="predicted"/>
<gene>
    <name evidence="3" type="ORF">PU634_13095</name>
</gene>
<protein>
    <submittedName>
        <fullName evidence="3">DMT family transporter</fullName>
    </submittedName>
</protein>
<evidence type="ECO:0000259" key="2">
    <source>
        <dbReference type="Pfam" id="PF00892"/>
    </source>
</evidence>
<dbReference type="Pfam" id="PF00892">
    <property type="entry name" value="EamA"/>
    <property type="match status" value="2"/>
</dbReference>
<feature type="transmembrane region" description="Helical" evidence="1">
    <location>
        <begin position="45"/>
        <end position="64"/>
    </location>
</feature>
<dbReference type="EMBL" id="CP118224">
    <property type="protein sequence ID" value="WMC10022.1"/>
    <property type="molecule type" value="Genomic_DNA"/>
</dbReference>
<feature type="transmembrane region" description="Helical" evidence="1">
    <location>
        <begin position="242"/>
        <end position="261"/>
    </location>
</feature>
<dbReference type="PANTHER" id="PTHR22911:SF103">
    <property type="entry name" value="BLR2811 PROTEIN"/>
    <property type="match status" value="1"/>
</dbReference>
<dbReference type="PANTHER" id="PTHR22911">
    <property type="entry name" value="ACYL-MALONYL CONDENSING ENZYME-RELATED"/>
    <property type="match status" value="1"/>
</dbReference>
<keyword evidence="1" id="KW-1133">Transmembrane helix</keyword>
<feature type="domain" description="EamA" evidence="2">
    <location>
        <begin position="157"/>
        <end position="281"/>
    </location>
</feature>
<evidence type="ECO:0000313" key="4">
    <source>
        <dbReference type="Proteomes" id="UP001223802"/>
    </source>
</evidence>
<evidence type="ECO:0000313" key="3">
    <source>
        <dbReference type="EMBL" id="WMC10022.1"/>
    </source>
</evidence>
<reference evidence="3 4" key="1">
    <citation type="submission" date="2023-02" db="EMBL/GenBank/DDBJ databases">
        <title>Complete genome sequence of a novel bacterium Oceanimonas sp. NTOU-MSR1 isolated from marine coast sediment.</title>
        <authorList>
            <person name="Yang H.-T."/>
            <person name="Chen Y.-L."/>
            <person name="Ho Y.-N."/>
        </authorList>
    </citation>
    <scope>NUCLEOTIDE SEQUENCE [LARGE SCALE GENOMIC DNA]</scope>
    <source>
        <strain evidence="3 4">NTOU-MSR1</strain>
    </source>
</reference>
<feature type="domain" description="EamA" evidence="2">
    <location>
        <begin position="15"/>
        <end position="147"/>
    </location>
</feature>
<dbReference type="Proteomes" id="UP001223802">
    <property type="component" value="Chromosome"/>
</dbReference>